<dbReference type="KEGG" id="ndk:I601_0372"/>
<evidence type="ECO:0000313" key="10">
    <source>
        <dbReference type="Proteomes" id="UP000077868"/>
    </source>
</evidence>
<dbReference type="InterPro" id="IPR031357">
    <property type="entry name" value="Stealth_CR3"/>
</dbReference>
<dbReference type="EMBL" id="CP015079">
    <property type="protein sequence ID" value="ANH36824.1"/>
    <property type="molecule type" value="Genomic_DNA"/>
</dbReference>
<feature type="domain" description="Stealth protein CR3 conserved region 3" evidence="7">
    <location>
        <begin position="771"/>
        <end position="817"/>
    </location>
</feature>
<feature type="domain" description="Stealth protein CR1 conserved region 1" evidence="6">
    <location>
        <begin position="583"/>
        <end position="607"/>
    </location>
</feature>
<keyword evidence="2 9" id="KW-0808">Transferase</keyword>
<proteinExistence type="inferred from homology"/>
<dbReference type="PANTHER" id="PTHR24045:SF0">
    <property type="entry name" value="N-ACETYLGLUCOSAMINE-1-PHOSPHOTRANSFERASE SUBUNITS ALPHA_BETA"/>
    <property type="match status" value="1"/>
</dbReference>
<dbReference type="Gene3D" id="3.40.50.2000">
    <property type="entry name" value="Glycogen Phosphorylase B"/>
    <property type="match status" value="2"/>
</dbReference>
<dbReference type="Pfam" id="PF17102">
    <property type="entry name" value="Stealth_CR3"/>
    <property type="match status" value="1"/>
</dbReference>
<dbReference type="AlphaFoldDB" id="A0A1A9GEZ7"/>
<dbReference type="GO" id="GO:0016772">
    <property type="term" value="F:transferase activity, transferring phosphorus-containing groups"/>
    <property type="evidence" value="ECO:0007669"/>
    <property type="project" value="InterPro"/>
</dbReference>
<dbReference type="Pfam" id="PF17101">
    <property type="entry name" value="Stealth_CR1"/>
    <property type="match status" value="1"/>
</dbReference>
<dbReference type="OrthoDB" id="570545at2"/>
<feature type="compositionally biased region" description="Low complexity" evidence="4">
    <location>
        <begin position="387"/>
        <end position="408"/>
    </location>
</feature>
<feature type="domain" description="Stealth protein CR4 conserved region 4" evidence="8">
    <location>
        <begin position="847"/>
        <end position="896"/>
    </location>
</feature>
<dbReference type="RefSeq" id="WP_068105665.1">
    <property type="nucleotide sequence ID" value="NZ_CP015079.1"/>
</dbReference>
<comment type="similarity">
    <text evidence="1">Belongs to the stealth family.</text>
</comment>
<feature type="domain" description="Stealth protein CR2 conserved region 2" evidence="5">
    <location>
        <begin position="623"/>
        <end position="723"/>
    </location>
</feature>
<protein>
    <submittedName>
        <fullName evidence="9">Capsular polysaccharide phosphotransferase SacB</fullName>
        <ecNumber evidence="9">2.7.-.-</ecNumber>
    </submittedName>
</protein>
<keyword evidence="10" id="KW-1185">Reference proteome</keyword>
<dbReference type="InterPro" id="IPR031356">
    <property type="entry name" value="Stealth_CR4"/>
</dbReference>
<evidence type="ECO:0000259" key="6">
    <source>
        <dbReference type="Pfam" id="PF17101"/>
    </source>
</evidence>
<evidence type="ECO:0000256" key="1">
    <source>
        <dbReference type="ARBA" id="ARBA00007583"/>
    </source>
</evidence>
<dbReference type="Pfam" id="PF17103">
    <property type="entry name" value="Stealth_CR4"/>
    <property type="match status" value="1"/>
</dbReference>
<dbReference type="SUPFAM" id="SSF53756">
    <property type="entry name" value="UDP-Glycosyltransferase/glycogen phosphorylase"/>
    <property type="match status" value="1"/>
</dbReference>
<reference evidence="9 10" key="1">
    <citation type="submission" date="2016-03" db="EMBL/GenBank/DDBJ databases">
        <title>Complete genome sequence of a soil Actinobacterium, Nocardioides dokdonensis FR1436.</title>
        <authorList>
            <person name="Kwon S.-K."/>
            <person name="Kim K."/>
            <person name="Kim J.F."/>
        </authorList>
    </citation>
    <scope>NUCLEOTIDE SEQUENCE [LARGE SCALE GENOMIC DNA]</scope>
    <source>
        <strain evidence="9 10">FR1436</strain>
    </source>
</reference>
<dbReference type="Pfam" id="PF13692">
    <property type="entry name" value="Glyco_trans_1_4"/>
    <property type="match status" value="1"/>
</dbReference>
<dbReference type="InterPro" id="IPR021520">
    <property type="entry name" value="Stealth_CR2"/>
</dbReference>
<dbReference type="Proteomes" id="UP000077868">
    <property type="component" value="Chromosome"/>
</dbReference>
<sequence>MRITWLLDDAGLPGGLEASGLAVAGVLAQRHDVRVLSLLSPDPTGPAVAVPSGVELLTLLARTADDPAPTGSALSPGVPGHGADSDAALERALRAERADVVVTTSAPLQAAAARLLPPGTALVHHEGGTSSSRGPSAGPLIDSADQADAVVVLTPSMAAWMREQRAPAPLGAEVVDIALALPAGHAPRSLGDGRLVVTSTRLTPEGQVQKLVHAFADAADRLPGWRLRVYGEGRLRWQLLRQARREGLYDRVELPGTVPDMRTAWAQASIAAFTSRWSGPEAPSALQQAMAAGVPPIAFDAPDGARHWVDHGVDGLLTTPDTVAGLASALVALGEDDTTRRRLGAAAAATATQWRPAAVAARWEELLQRVVDRRGGRSRLDLRDRASAAPDEQAAAPPAPAVSSDISSVTPDEARRTALEGAAACARAVTDTWFVLPRHGDPAPVVVVPMHERDAFLTALGAAVLPDYLCLLDPGDQGWPDRFGTVPELAARLRHGRTSRLVLGPWPTADGRATHLSTGCAVEVQFWPESPDDDLVAPRPNLYASRFSRTEVRDGPRDTEVDGVPVRTFPMMTTPTTTEVRGPVDVVYTWVDGADPQWDEARQRRLDEADGGALRREAGGRARFTSHDELRYSMRSLHLFAPWVRRIHLVTAGQAPAWLDTSHPRVQLVDHRDILPADALPTFNSHAIETGLHRVPDLSEQFVYLNDDVLLGRPVGPETFFGPGGQFASFFSTVPIGPSGTGDVPPFLAAAWNNRALLHAAFGVHITHTMAHSPHPHRRSVLAEVAERFATEVERTARSPFRSAQDVSLLSSLAQHYGMLTGTSFVGTGSLAFVNLGGSDLPRQLQQLLESRDTDFVCLADDHDHALRAGQLEEVLGTWCESYYPVRAPWELPAQVPQSS</sequence>
<keyword evidence="3" id="KW-0270">Exopolysaccharide synthesis</keyword>
<evidence type="ECO:0000259" key="5">
    <source>
        <dbReference type="Pfam" id="PF11380"/>
    </source>
</evidence>
<dbReference type="GO" id="GO:0000271">
    <property type="term" value="P:polysaccharide biosynthetic process"/>
    <property type="evidence" value="ECO:0007669"/>
    <property type="project" value="UniProtKB-KW"/>
</dbReference>
<dbReference type="InterPro" id="IPR047141">
    <property type="entry name" value="Stealth"/>
</dbReference>
<accession>A0A1A9GEZ7</accession>
<dbReference type="PATRIC" id="fig|1300347.3.peg.371"/>
<dbReference type="Pfam" id="PF11380">
    <property type="entry name" value="Stealth_CR2"/>
    <property type="match status" value="1"/>
</dbReference>
<organism evidence="9 10">
    <name type="scientific">Nocardioides dokdonensis FR1436</name>
    <dbReference type="NCBI Taxonomy" id="1300347"/>
    <lineage>
        <taxon>Bacteria</taxon>
        <taxon>Bacillati</taxon>
        <taxon>Actinomycetota</taxon>
        <taxon>Actinomycetes</taxon>
        <taxon>Propionibacteriales</taxon>
        <taxon>Nocardioidaceae</taxon>
        <taxon>Nocardioides</taxon>
    </lineage>
</organism>
<evidence type="ECO:0000256" key="3">
    <source>
        <dbReference type="ARBA" id="ARBA00023169"/>
    </source>
</evidence>
<dbReference type="STRING" id="1300347.I601_0372"/>
<dbReference type="InterPro" id="IPR031358">
    <property type="entry name" value="Stealth_CR1"/>
</dbReference>
<feature type="region of interest" description="Disordered" evidence="4">
    <location>
        <begin position="381"/>
        <end position="413"/>
    </location>
</feature>
<evidence type="ECO:0000259" key="8">
    <source>
        <dbReference type="Pfam" id="PF17103"/>
    </source>
</evidence>
<evidence type="ECO:0000259" key="7">
    <source>
        <dbReference type="Pfam" id="PF17102"/>
    </source>
</evidence>
<evidence type="ECO:0000256" key="2">
    <source>
        <dbReference type="ARBA" id="ARBA00022679"/>
    </source>
</evidence>
<evidence type="ECO:0000256" key="4">
    <source>
        <dbReference type="SAM" id="MobiDB-lite"/>
    </source>
</evidence>
<dbReference type="EC" id="2.7.-.-" evidence="9"/>
<evidence type="ECO:0000313" key="9">
    <source>
        <dbReference type="EMBL" id="ANH36824.1"/>
    </source>
</evidence>
<name>A0A1A9GEZ7_9ACTN</name>
<gene>
    <name evidence="9" type="primary">sacB</name>
    <name evidence="9" type="ORF">I601_0372</name>
</gene>
<dbReference type="PANTHER" id="PTHR24045">
    <property type="match status" value="1"/>
</dbReference>